<evidence type="ECO:0000313" key="2">
    <source>
        <dbReference type="Proteomes" id="UP000006503"/>
    </source>
</evidence>
<reference evidence="2" key="1">
    <citation type="journal article" date="2013" name="Microb. Biotechnol.">
        <title>Metabolic potential of the organic-solvent tolerant Pseudomonas putida DOT-T1E deduced from its annotated genome.</title>
        <authorList>
            <person name="Udaondo Z."/>
            <person name="Molina L."/>
            <person name="Daniels C."/>
            <person name="Gomez M.J."/>
            <person name="Molina-Henares M.A."/>
            <person name="Matilla M.A."/>
            <person name="Roca A."/>
            <person name="Fernandez M."/>
            <person name="Duque E."/>
            <person name="Segura A."/>
            <person name="Ramos J.L."/>
        </authorList>
    </citation>
    <scope>NUCLEOTIDE SEQUENCE [LARGE SCALE GENOMIC DNA]</scope>
    <source>
        <strain evidence="2">DOT-T1E</strain>
    </source>
</reference>
<sequence>MDQWEIVFEHGTKLGMYLHFKTQEAENVNLLDDGHLGPQRKLYYRELIARFGHHLALNWKLGVEVTVTQ</sequence>
<accession>I7C3A5</accession>
<dbReference type="KEGG" id="ppx:T1E_1695"/>
<dbReference type="AlphaFoldDB" id="I7C3A5"/>
<protein>
    <submittedName>
        <fullName evidence="1">Uncharacterized protein</fullName>
    </submittedName>
</protein>
<evidence type="ECO:0000313" key="1">
    <source>
        <dbReference type="EMBL" id="AFO47546.1"/>
    </source>
</evidence>
<dbReference type="Proteomes" id="UP000006503">
    <property type="component" value="Chromosome"/>
</dbReference>
<dbReference type="EMBL" id="CP003734">
    <property type="protein sequence ID" value="AFO47546.1"/>
    <property type="molecule type" value="Genomic_DNA"/>
</dbReference>
<proteinExistence type="predicted"/>
<name>I7C3A5_PSEPT</name>
<dbReference type="PATRIC" id="fig|1196325.3.peg.1690"/>
<dbReference type="HOGENOM" id="CLU_2772798_0_0_6"/>
<dbReference type="Gene3D" id="3.20.20.80">
    <property type="entry name" value="Glycosidases"/>
    <property type="match status" value="1"/>
</dbReference>
<gene>
    <name evidence="1" type="ordered locus">T1E_1695</name>
</gene>
<dbReference type="RefSeq" id="WP_014859988.1">
    <property type="nucleotide sequence ID" value="NC_018220.1"/>
</dbReference>
<organism evidence="1 2">
    <name type="scientific">Pseudomonas putida (strain DOT-T1E)</name>
    <dbReference type="NCBI Taxonomy" id="1196325"/>
    <lineage>
        <taxon>Bacteria</taxon>
        <taxon>Pseudomonadati</taxon>
        <taxon>Pseudomonadota</taxon>
        <taxon>Gammaproteobacteria</taxon>
        <taxon>Pseudomonadales</taxon>
        <taxon>Pseudomonadaceae</taxon>
        <taxon>Pseudomonas</taxon>
    </lineage>
</organism>